<keyword evidence="4 7" id="KW-0554">One-carbon metabolism</keyword>
<feature type="domain" description="DHFR" evidence="8">
    <location>
        <begin position="1"/>
        <end position="159"/>
    </location>
</feature>
<dbReference type="SUPFAM" id="SSF53597">
    <property type="entry name" value="Dihydrofolate reductase-like"/>
    <property type="match status" value="1"/>
</dbReference>
<dbReference type="STRING" id="431943.CKL_2200"/>
<evidence type="ECO:0000256" key="2">
    <source>
        <dbReference type="ARBA" id="ARBA00009539"/>
    </source>
</evidence>
<comment type="similarity">
    <text evidence="2 7">Belongs to the dihydrofolate reductase family.</text>
</comment>
<reference evidence="9 10" key="1">
    <citation type="journal article" date="2008" name="Proc. Natl. Acad. Sci. U.S.A.">
        <title>The genome of Clostridium kluyveri, a strict anaerobe with unique metabolic features.</title>
        <authorList>
            <person name="Seedorf H."/>
            <person name="Fricke W.F."/>
            <person name="Veith B."/>
            <person name="Brueggemann H."/>
            <person name="Liesegang H."/>
            <person name="Strittmatter A."/>
            <person name="Miethke M."/>
            <person name="Buckel W."/>
            <person name="Hinderberger J."/>
            <person name="Li F."/>
            <person name="Hagemeier C."/>
            <person name="Thauer R.K."/>
            <person name="Gottschalk G."/>
        </authorList>
    </citation>
    <scope>NUCLEOTIDE SEQUENCE [LARGE SCALE GENOMIC DNA]</scope>
    <source>
        <strain evidence="10">ATCC 8527 / DSM 555 / NCIMB 10680</strain>
    </source>
</reference>
<dbReference type="PIRSF" id="PIRSF000194">
    <property type="entry name" value="DHFR"/>
    <property type="match status" value="1"/>
</dbReference>
<dbReference type="GO" id="GO:0046654">
    <property type="term" value="P:tetrahydrofolate biosynthetic process"/>
    <property type="evidence" value="ECO:0007669"/>
    <property type="project" value="UniProtKB-UniPathway"/>
</dbReference>
<comment type="pathway">
    <text evidence="1 7">Cofactor biosynthesis; tetrahydrofolate biosynthesis; 5,6,7,8-tetrahydrofolate from 7,8-dihydrofolate: step 1/1.</text>
</comment>
<evidence type="ECO:0000256" key="6">
    <source>
        <dbReference type="ARBA" id="ARBA00023002"/>
    </source>
</evidence>
<dbReference type="PANTHER" id="PTHR48069:SF3">
    <property type="entry name" value="DIHYDROFOLATE REDUCTASE"/>
    <property type="match status" value="1"/>
</dbReference>
<keyword evidence="6 7" id="KW-0560">Oxidoreductase</keyword>
<sequence>MLSIIVALNENYAIGYNNKLIYHISGDLKRFKKITYGKTIIMGRKTFESLPNILLNRKHIIITRNPNYNIKSENVFVVHNIKDVIKYEHSKEEYFIIGGGEIYAQLLPYCTKLYLTKIASEEKKGDTYFPKFNIHNYNIIEYEKHNENNIEYNFITLEKI</sequence>
<dbReference type="EMBL" id="CP000673">
    <property type="protein sequence ID" value="EDK34212.1"/>
    <property type="molecule type" value="Genomic_DNA"/>
</dbReference>
<dbReference type="InterPro" id="IPR012259">
    <property type="entry name" value="DHFR"/>
</dbReference>
<dbReference type="EC" id="1.5.1.3" evidence="3 7"/>
<proteinExistence type="inferred from homology"/>
<dbReference type="KEGG" id="ckl:CKL_2200"/>
<gene>
    <name evidence="9" type="primary">dfrD</name>
    <name evidence="9" type="ordered locus">CKL_2200</name>
</gene>
<dbReference type="UniPathway" id="UPA00077">
    <property type="reaction ID" value="UER00158"/>
</dbReference>
<dbReference type="RefSeq" id="WP_012102540.1">
    <property type="nucleotide sequence ID" value="NC_009706.1"/>
</dbReference>
<evidence type="ECO:0000313" key="9">
    <source>
        <dbReference type="EMBL" id="EDK34212.1"/>
    </source>
</evidence>
<dbReference type="GO" id="GO:0046655">
    <property type="term" value="P:folic acid metabolic process"/>
    <property type="evidence" value="ECO:0007669"/>
    <property type="project" value="TreeGrafter"/>
</dbReference>
<dbReference type="GO" id="GO:0004146">
    <property type="term" value="F:dihydrofolate reductase activity"/>
    <property type="evidence" value="ECO:0007669"/>
    <property type="project" value="UniProtKB-EC"/>
</dbReference>
<keyword evidence="5 7" id="KW-0521">NADP</keyword>
<dbReference type="AlphaFoldDB" id="A5MZB6"/>
<dbReference type="Proteomes" id="UP000002411">
    <property type="component" value="Chromosome"/>
</dbReference>
<evidence type="ECO:0000259" key="8">
    <source>
        <dbReference type="PROSITE" id="PS51330"/>
    </source>
</evidence>
<protein>
    <recommendedName>
        <fullName evidence="3 7">Dihydrofolate reductase</fullName>
        <ecNumber evidence="3 7">1.5.1.3</ecNumber>
    </recommendedName>
</protein>
<dbReference type="HOGENOM" id="CLU_043966_5_2_9"/>
<dbReference type="GO" id="GO:0046452">
    <property type="term" value="P:dihydrofolate metabolic process"/>
    <property type="evidence" value="ECO:0007669"/>
    <property type="project" value="TreeGrafter"/>
</dbReference>
<dbReference type="PROSITE" id="PS51330">
    <property type="entry name" value="DHFR_2"/>
    <property type="match status" value="1"/>
</dbReference>
<organism evidence="9 10">
    <name type="scientific">Clostridium kluyveri (strain ATCC 8527 / DSM 555 / NBRC 12016 / NCIMB 10680 / K1)</name>
    <dbReference type="NCBI Taxonomy" id="431943"/>
    <lineage>
        <taxon>Bacteria</taxon>
        <taxon>Bacillati</taxon>
        <taxon>Bacillota</taxon>
        <taxon>Clostridia</taxon>
        <taxon>Eubacteriales</taxon>
        <taxon>Clostridiaceae</taxon>
        <taxon>Clostridium</taxon>
    </lineage>
</organism>
<accession>A5MZB6</accession>
<evidence type="ECO:0000256" key="4">
    <source>
        <dbReference type="ARBA" id="ARBA00022563"/>
    </source>
</evidence>
<dbReference type="PANTHER" id="PTHR48069">
    <property type="entry name" value="DIHYDROFOLATE REDUCTASE"/>
    <property type="match status" value="1"/>
</dbReference>
<dbReference type="CDD" id="cd00209">
    <property type="entry name" value="DHFR"/>
    <property type="match status" value="1"/>
</dbReference>
<dbReference type="Gene3D" id="3.40.430.10">
    <property type="entry name" value="Dihydrofolate Reductase, subunit A"/>
    <property type="match status" value="1"/>
</dbReference>
<evidence type="ECO:0000256" key="3">
    <source>
        <dbReference type="ARBA" id="ARBA00012856"/>
    </source>
</evidence>
<evidence type="ECO:0000256" key="1">
    <source>
        <dbReference type="ARBA" id="ARBA00004903"/>
    </source>
</evidence>
<name>A5MZB6_CLOK5</name>
<evidence type="ECO:0000256" key="7">
    <source>
        <dbReference type="PIRNR" id="PIRNR000194"/>
    </source>
</evidence>
<dbReference type="GO" id="GO:0050661">
    <property type="term" value="F:NADP binding"/>
    <property type="evidence" value="ECO:0007669"/>
    <property type="project" value="InterPro"/>
</dbReference>
<dbReference type="InterPro" id="IPR024072">
    <property type="entry name" value="DHFR-like_dom_sf"/>
</dbReference>
<dbReference type="eggNOG" id="COG0262">
    <property type="taxonomic scope" value="Bacteria"/>
</dbReference>
<comment type="catalytic activity">
    <reaction evidence="7">
        <text>(6S)-5,6,7,8-tetrahydrofolate + NADP(+) = 7,8-dihydrofolate + NADPH + H(+)</text>
        <dbReference type="Rhea" id="RHEA:15009"/>
        <dbReference type="ChEBI" id="CHEBI:15378"/>
        <dbReference type="ChEBI" id="CHEBI:57451"/>
        <dbReference type="ChEBI" id="CHEBI:57453"/>
        <dbReference type="ChEBI" id="CHEBI:57783"/>
        <dbReference type="ChEBI" id="CHEBI:58349"/>
        <dbReference type="EC" id="1.5.1.3"/>
    </reaction>
</comment>
<evidence type="ECO:0000256" key="5">
    <source>
        <dbReference type="ARBA" id="ARBA00022857"/>
    </source>
</evidence>
<dbReference type="PRINTS" id="PR00070">
    <property type="entry name" value="DHFR"/>
</dbReference>
<dbReference type="GO" id="GO:0006730">
    <property type="term" value="P:one-carbon metabolic process"/>
    <property type="evidence" value="ECO:0007669"/>
    <property type="project" value="UniProtKB-KW"/>
</dbReference>
<comment type="function">
    <text evidence="7">Key enzyme in folate metabolism. Catalyzes an essential reaction for de novo glycine and purine synthesis, and for DNA precursor synthesis.</text>
</comment>
<dbReference type="Pfam" id="PF00186">
    <property type="entry name" value="DHFR_1"/>
    <property type="match status" value="1"/>
</dbReference>
<dbReference type="InterPro" id="IPR001796">
    <property type="entry name" value="DHFR_dom"/>
</dbReference>
<keyword evidence="10" id="KW-1185">Reference proteome</keyword>
<evidence type="ECO:0000313" key="10">
    <source>
        <dbReference type="Proteomes" id="UP000002411"/>
    </source>
</evidence>